<evidence type="ECO:0000256" key="4">
    <source>
        <dbReference type="SAM" id="MobiDB-lite"/>
    </source>
</evidence>
<organism evidence="6">
    <name type="scientific">Auxenochlorella protothecoides</name>
    <name type="common">Green microalga</name>
    <name type="synonym">Chlorella protothecoides</name>
    <dbReference type="NCBI Taxonomy" id="3075"/>
    <lineage>
        <taxon>Eukaryota</taxon>
        <taxon>Viridiplantae</taxon>
        <taxon>Chlorophyta</taxon>
        <taxon>core chlorophytes</taxon>
        <taxon>Trebouxiophyceae</taxon>
        <taxon>Chlorellales</taxon>
        <taxon>Chlorellaceae</taxon>
        <taxon>Auxenochlorella</taxon>
    </lineage>
</organism>
<dbReference type="Gene3D" id="3.30.2410.10">
    <property type="entry name" value="Hect, E3 ligase catalytic domain"/>
    <property type="match status" value="1"/>
</dbReference>
<dbReference type="InterPro" id="IPR035983">
    <property type="entry name" value="Hect_E3_ubiquitin_ligase"/>
</dbReference>
<feature type="non-terminal residue" evidence="6">
    <location>
        <position position="1"/>
    </location>
</feature>
<dbReference type="PROSITE" id="PS50237">
    <property type="entry name" value="HECT"/>
    <property type="match status" value="1"/>
</dbReference>
<dbReference type="GO" id="GO:0043161">
    <property type="term" value="P:proteasome-mediated ubiquitin-dependent protein catabolic process"/>
    <property type="evidence" value="ECO:0007669"/>
    <property type="project" value="TreeGrafter"/>
</dbReference>
<evidence type="ECO:0000256" key="2">
    <source>
        <dbReference type="ARBA" id="ARBA00022786"/>
    </source>
</evidence>
<dbReference type="PANTHER" id="PTHR45670:SF1">
    <property type="entry name" value="E3 UBIQUITIN-PROTEIN LIGASE HECTD1"/>
    <property type="match status" value="1"/>
</dbReference>
<dbReference type="SUPFAM" id="SSF56204">
    <property type="entry name" value="Hect, E3 ligase catalytic domain"/>
    <property type="match status" value="1"/>
</dbReference>
<dbReference type="GO" id="GO:0000209">
    <property type="term" value="P:protein polyubiquitination"/>
    <property type="evidence" value="ECO:0007669"/>
    <property type="project" value="TreeGrafter"/>
</dbReference>
<protein>
    <recommendedName>
        <fullName evidence="5">HECT domain-containing protein</fullName>
    </recommendedName>
</protein>
<name>A0A1D2A186_AUXPR</name>
<gene>
    <name evidence="6" type="ORF">g.93473</name>
</gene>
<accession>A0A1D2A186</accession>
<reference evidence="6" key="1">
    <citation type="submission" date="2015-08" db="EMBL/GenBank/DDBJ databases">
        <authorList>
            <person name="Babu N.S."/>
            <person name="Beckwith C.J."/>
            <person name="Beseler K.G."/>
            <person name="Brison A."/>
            <person name="Carone J.V."/>
            <person name="Caskin T.P."/>
            <person name="Diamond M."/>
            <person name="Durham M.E."/>
            <person name="Foxe J.M."/>
            <person name="Go M."/>
            <person name="Henderson B.A."/>
            <person name="Jones I.B."/>
            <person name="McGettigan J.A."/>
            <person name="Micheletti S.J."/>
            <person name="Nasrallah M.E."/>
            <person name="Ortiz D."/>
            <person name="Piller C.R."/>
            <person name="Privatt S.R."/>
            <person name="Schneider S.L."/>
            <person name="Sharp S."/>
            <person name="Smith T.C."/>
            <person name="Stanton J.D."/>
            <person name="Ullery H.E."/>
            <person name="Wilson R.J."/>
            <person name="Serrano M.G."/>
            <person name="Buck G."/>
            <person name="Lee V."/>
            <person name="Wang Y."/>
            <person name="Carvalho R."/>
            <person name="Voegtly L."/>
            <person name="Shi R."/>
            <person name="Duckworth R."/>
            <person name="Johnson A."/>
            <person name="Loviza R."/>
            <person name="Walstead R."/>
            <person name="Shah Z."/>
            <person name="Kiflezghi M."/>
            <person name="Wade K."/>
            <person name="Ball S.L."/>
            <person name="Bradley K.W."/>
            <person name="Asai D.J."/>
            <person name="Bowman C.A."/>
            <person name="Russell D.A."/>
            <person name="Pope W.H."/>
            <person name="Jacobs-Sera D."/>
            <person name="Hendrix R.W."/>
            <person name="Hatfull G.F."/>
        </authorList>
    </citation>
    <scope>NUCLEOTIDE SEQUENCE</scope>
</reference>
<keyword evidence="1" id="KW-0808">Transferase</keyword>
<dbReference type="GO" id="GO:0061630">
    <property type="term" value="F:ubiquitin protein ligase activity"/>
    <property type="evidence" value="ECO:0007669"/>
    <property type="project" value="InterPro"/>
</dbReference>
<dbReference type="AlphaFoldDB" id="A0A1D2A186"/>
<dbReference type="EMBL" id="GDKF01005761">
    <property type="protein sequence ID" value="JAT72861.1"/>
    <property type="molecule type" value="Transcribed_RNA"/>
</dbReference>
<dbReference type="InterPro" id="IPR000569">
    <property type="entry name" value="HECT_dom"/>
</dbReference>
<proteinExistence type="predicted"/>
<dbReference type="Pfam" id="PF00632">
    <property type="entry name" value="HECT"/>
    <property type="match status" value="1"/>
</dbReference>
<feature type="active site" description="Glycyl thioester intermediate" evidence="3">
    <location>
        <position position="238"/>
    </location>
</feature>
<sequence>EQWGRGRICGHEWWGVVWRVVGVGGSGLGRIQQQQRVDLPRTVGRRGPPPDMGRRSYFYGSVWRQYPVAPGGALRHRPATSRMQSQTSVPRQQGAFPVRTQLHPLLLLPSFVPLPGSGEAWTAEELRSAIHCDHGYTLASAPVRWLVEVLAGLGHAQRRAFLSFTTGAPRLPPGGLAALRPRLTVVRKSARSWREEGTGARPAPPSPASSYGTPGAVSSPGQGAALDADADLPSVMTCANYIKLPPYSCKAVLEARLMYVLAEGQGSFDLS</sequence>
<feature type="region of interest" description="Disordered" evidence="4">
    <location>
        <begin position="190"/>
        <end position="224"/>
    </location>
</feature>
<dbReference type="InterPro" id="IPR045322">
    <property type="entry name" value="HECTD1/TRIP12-like"/>
</dbReference>
<evidence type="ECO:0000259" key="5">
    <source>
        <dbReference type="PROSITE" id="PS50237"/>
    </source>
</evidence>
<evidence type="ECO:0000313" key="6">
    <source>
        <dbReference type="EMBL" id="JAT72861.1"/>
    </source>
</evidence>
<dbReference type="PANTHER" id="PTHR45670">
    <property type="entry name" value="E3 UBIQUITIN-PROTEIN LIGASE TRIP12"/>
    <property type="match status" value="1"/>
</dbReference>
<evidence type="ECO:0000256" key="3">
    <source>
        <dbReference type="PROSITE-ProRule" id="PRU00104"/>
    </source>
</evidence>
<evidence type="ECO:0000256" key="1">
    <source>
        <dbReference type="ARBA" id="ARBA00022679"/>
    </source>
</evidence>
<feature type="domain" description="HECT" evidence="5">
    <location>
        <begin position="114"/>
        <end position="271"/>
    </location>
</feature>
<keyword evidence="2 3" id="KW-0833">Ubl conjugation pathway</keyword>